<evidence type="ECO:0000256" key="3">
    <source>
        <dbReference type="ARBA" id="ARBA00023295"/>
    </source>
</evidence>
<evidence type="ECO:0000313" key="6">
    <source>
        <dbReference type="EMBL" id="SKB37404.1"/>
    </source>
</evidence>
<keyword evidence="4" id="KW-1133">Transmembrane helix</keyword>
<feature type="transmembrane region" description="Helical" evidence="4">
    <location>
        <begin position="6"/>
        <end position="25"/>
    </location>
</feature>
<dbReference type="OrthoDB" id="9805159at2"/>
<dbReference type="RefSeq" id="WP_079589039.1">
    <property type="nucleotide sequence ID" value="NZ_FUYN01000002.1"/>
</dbReference>
<sequence length="499" mass="56879">MNEKKARFISIGMVALAVLVGIFGYTRPEKLLSKEGVYYYIPVGDYIDSNGDGVGDIQGIIRNLDSLNDSNPNTSTDLGVNGIVISPVYLAKGPNKSEPLDYYKIDPEYGNLIDLEELISEANKRGMKVIMEMEFNHTSIDHEWFRQALSSAKSPFRSYYNLKGLDYQPRTESRLVNEESLWHRLNGLKYFSYKDYMTADLNYESAELRNDIKEIAIFYLETGLNGLKLKNANNIYTYYEEPNEDSRLEKNLDWWQSFRLACKEVDPDVYLIADVNDRAAVIAPYFKEFNTVMNVFAGERAIPYMIKSGKDMSADNGMFAKQMDNISSSYKKYGKNPIDGIYLSDESGTIMSKVGNHAKKSKLAASIMMTLPGNPFIYYGDELGMNDEKIQNPDSTIYNHYTDLIRLRQLHPALKTGSLIETSDDNVHVLSYIRYDSKEKENLLVIHNLSDDTQSAYIRELKSYDEKNIIHSTSNHDVMDKNLSKVQLSGYSTLVISLK</sequence>
<dbReference type="InterPro" id="IPR017853">
    <property type="entry name" value="GH"/>
</dbReference>
<organism evidence="6 7">
    <name type="scientific">Acetoanaerobium noterae</name>
    <dbReference type="NCBI Taxonomy" id="745369"/>
    <lineage>
        <taxon>Bacteria</taxon>
        <taxon>Bacillati</taxon>
        <taxon>Bacillota</taxon>
        <taxon>Clostridia</taxon>
        <taxon>Peptostreptococcales</taxon>
        <taxon>Filifactoraceae</taxon>
        <taxon>Acetoanaerobium</taxon>
    </lineage>
</organism>
<dbReference type="EMBL" id="FUYN01000002">
    <property type="protein sequence ID" value="SKB37404.1"/>
    <property type="molecule type" value="Genomic_DNA"/>
</dbReference>
<name>A0A1T5AQU9_9FIRM</name>
<dbReference type="InterPro" id="IPR045857">
    <property type="entry name" value="O16G_dom_2"/>
</dbReference>
<evidence type="ECO:0000256" key="1">
    <source>
        <dbReference type="ARBA" id="ARBA00008061"/>
    </source>
</evidence>
<dbReference type="Gene3D" id="2.60.40.1180">
    <property type="entry name" value="Golgi alpha-mannosidase II"/>
    <property type="match status" value="1"/>
</dbReference>
<evidence type="ECO:0000256" key="2">
    <source>
        <dbReference type="ARBA" id="ARBA00022801"/>
    </source>
</evidence>
<keyword evidence="7" id="KW-1185">Reference proteome</keyword>
<dbReference type="Pfam" id="PF00128">
    <property type="entry name" value="Alpha-amylase"/>
    <property type="match status" value="1"/>
</dbReference>
<dbReference type="Gene3D" id="3.90.400.10">
    <property type="entry name" value="Oligo-1,6-glucosidase, Domain 2"/>
    <property type="match status" value="1"/>
</dbReference>
<proteinExistence type="inferred from homology"/>
<accession>A0A1T5AQU9</accession>
<dbReference type="PANTHER" id="PTHR10357">
    <property type="entry name" value="ALPHA-AMYLASE FAMILY MEMBER"/>
    <property type="match status" value="1"/>
</dbReference>
<evidence type="ECO:0000313" key="7">
    <source>
        <dbReference type="Proteomes" id="UP000243406"/>
    </source>
</evidence>
<reference evidence="7" key="1">
    <citation type="submission" date="2017-02" db="EMBL/GenBank/DDBJ databases">
        <authorList>
            <person name="Varghese N."/>
            <person name="Submissions S."/>
        </authorList>
    </citation>
    <scope>NUCLEOTIDE SEQUENCE [LARGE SCALE GENOMIC DNA]</scope>
    <source>
        <strain evidence="7">ATCC 35199</strain>
    </source>
</reference>
<dbReference type="Pfam" id="PF23915">
    <property type="entry name" value="SusG_C"/>
    <property type="match status" value="1"/>
</dbReference>
<dbReference type="InterPro" id="IPR006047">
    <property type="entry name" value="GH13_cat_dom"/>
</dbReference>
<dbReference type="Gene3D" id="3.20.20.80">
    <property type="entry name" value="Glycosidases"/>
    <property type="match status" value="1"/>
</dbReference>
<dbReference type="GO" id="GO:0004556">
    <property type="term" value="F:alpha-amylase activity"/>
    <property type="evidence" value="ECO:0007669"/>
    <property type="project" value="TreeGrafter"/>
</dbReference>
<dbReference type="SUPFAM" id="SSF51011">
    <property type="entry name" value="Glycosyl hydrolase domain"/>
    <property type="match status" value="1"/>
</dbReference>
<dbReference type="PANTHER" id="PTHR10357:SF179">
    <property type="entry name" value="NEUTRAL AND BASIC AMINO ACID TRANSPORT PROTEIN RBAT"/>
    <property type="match status" value="1"/>
</dbReference>
<keyword evidence="4" id="KW-0812">Transmembrane</keyword>
<dbReference type="InterPro" id="IPR056300">
    <property type="entry name" value="SusG-like_C"/>
</dbReference>
<dbReference type="SUPFAM" id="SSF51445">
    <property type="entry name" value="(Trans)glycosidases"/>
    <property type="match status" value="1"/>
</dbReference>
<dbReference type="AlphaFoldDB" id="A0A1T5AQU9"/>
<gene>
    <name evidence="6" type="ORF">SAMN02745120_1123</name>
</gene>
<keyword evidence="3 6" id="KW-0326">Glycosidase</keyword>
<protein>
    <submittedName>
        <fullName evidence="6">Glycosidase</fullName>
    </submittedName>
</protein>
<dbReference type="InterPro" id="IPR013780">
    <property type="entry name" value="Glyco_hydro_b"/>
</dbReference>
<keyword evidence="2" id="KW-0378">Hydrolase</keyword>
<comment type="similarity">
    <text evidence="1">Belongs to the glycosyl hydrolase 13 family.</text>
</comment>
<evidence type="ECO:0000256" key="4">
    <source>
        <dbReference type="SAM" id="Phobius"/>
    </source>
</evidence>
<feature type="domain" description="Glycosyl hydrolase family 13 catalytic" evidence="5">
    <location>
        <begin position="48"/>
        <end position="408"/>
    </location>
</feature>
<dbReference type="SMART" id="SM00642">
    <property type="entry name" value="Aamy"/>
    <property type="match status" value="1"/>
</dbReference>
<keyword evidence="4" id="KW-0472">Membrane</keyword>
<evidence type="ECO:0000259" key="5">
    <source>
        <dbReference type="SMART" id="SM00642"/>
    </source>
</evidence>
<dbReference type="Proteomes" id="UP000243406">
    <property type="component" value="Unassembled WGS sequence"/>
</dbReference>
<dbReference type="GO" id="GO:0009313">
    <property type="term" value="P:oligosaccharide catabolic process"/>
    <property type="evidence" value="ECO:0007669"/>
    <property type="project" value="TreeGrafter"/>
</dbReference>